<evidence type="ECO:0008006" key="2">
    <source>
        <dbReference type="Google" id="ProtNLM"/>
    </source>
</evidence>
<proteinExistence type="predicted"/>
<organism evidence="1">
    <name type="scientific">Escherichia coli</name>
    <dbReference type="NCBI Taxonomy" id="562"/>
    <lineage>
        <taxon>Bacteria</taxon>
        <taxon>Pseudomonadati</taxon>
        <taxon>Pseudomonadota</taxon>
        <taxon>Gammaproteobacteria</taxon>
        <taxon>Enterobacterales</taxon>
        <taxon>Enterobacteriaceae</taxon>
        <taxon>Escherichia</taxon>
    </lineage>
</organism>
<sequence>MSEDKFLSDYSPRDAVWDTQRTLTDSVGGIYQIAAEFERYALRMASCSGLLRFGWSTIMETGETRLRLRSAQFCRVRHCLSASGEEPSCGKPVFIRLYRKSLWITRLPDGCF</sequence>
<evidence type="ECO:0000313" key="1">
    <source>
        <dbReference type="EMBL" id="AYU67685.1"/>
    </source>
</evidence>
<geneLocation type="plasmid" evidence="1">
    <name>p17-346F</name>
</geneLocation>
<keyword evidence="1" id="KW-0614">Plasmid</keyword>
<accession>A0A3G4RPR1</accession>
<name>A0A3G4RPR1_ECOLX</name>
<reference evidence="1" key="1">
    <citation type="journal article" date="2018" name="Vet. Microbiol.">
        <title>Characterization of plasmids harboring blaCTX-M genes in Escherichia coli from French pigs.</title>
        <authorList>
            <person name="Lucas P."/>
            <person name="Jouy E."/>
            <person name="Le Devendec L."/>
            <person name="de Boisseson C."/>
            <person name="Perrin-Guyomard A."/>
            <person name="Jove T."/>
            <person name="Blanchard Y."/>
            <person name="Touzain F."/>
            <person name="Kempf I."/>
        </authorList>
    </citation>
    <scope>NUCLEOTIDE SEQUENCE</scope>
    <source>
        <strain evidence="1">17-346F</strain>
        <plasmid evidence="1">p17-346F</plasmid>
    </source>
</reference>
<protein>
    <recommendedName>
        <fullName evidence="2">Replication protein</fullName>
    </recommendedName>
</protein>
<dbReference type="AlphaFoldDB" id="A0A3G4RPR1"/>
<gene>
    <name evidence="1" type="ORF">D0356_00148</name>
</gene>
<dbReference type="EMBL" id="MH846707">
    <property type="protein sequence ID" value="AYU67685.1"/>
    <property type="molecule type" value="Genomic_DNA"/>
</dbReference>